<keyword evidence="2" id="KW-1133">Transmembrane helix</keyword>
<dbReference type="AlphaFoldDB" id="A0A512P983"/>
<keyword evidence="4" id="KW-1185">Reference proteome</keyword>
<proteinExistence type="predicted"/>
<feature type="region of interest" description="Disordered" evidence="1">
    <location>
        <begin position="313"/>
        <end position="335"/>
    </location>
</feature>
<feature type="transmembrane region" description="Helical" evidence="2">
    <location>
        <begin position="58"/>
        <end position="78"/>
    </location>
</feature>
<evidence type="ECO:0000313" key="3">
    <source>
        <dbReference type="EMBL" id="GEP67761.1"/>
    </source>
</evidence>
<organism evidence="3 4">
    <name type="scientific">Cellulomonas soli</name>
    <dbReference type="NCBI Taxonomy" id="931535"/>
    <lineage>
        <taxon>Bacteria</taxon>
        <taxon>Bacillati</taxon>
        <taxon>Actinomycetota</taxon>
        <taxon>Actinomycetes</taxon>
        <taxon>Micrococcales</taxon>
        <taxon>Cellulomonadaceae</taxon>
        <taxon>Cellulomonas</taxon>
    </lineage>
</organism>
<dbReference type="Proteomes" id="UP000321798">
    <property type="component" value="Unassembled WGS sequence"/>
</dbReference>
<gene>
    <name evidence="3" type="ORF">CSO01_04760</name>
</gene>
<feature type="transmembrane region" description="Helical" evidence="2">
    <location>
        <begin position="140"/>
        <end position="162"/>
    </location>
</feature>
<feature type="transmembrane region" description="Helical" evidence="2">
    <location>
        <begin position="187"/>
        <end position="208"/>
    </location>
</feature>
<keyword evidence="2" id="KW-0472">Membrane</keyword>
<name>A0A512P983_9CELL</name>
<feature type="transmembrane region" description="Helical" evidence="2">
    <location>
        <begin position="236"/>
        <end position="258"/>
    </location>
</feature>
<evidence type="ECO:0000256" key="2">
    <source>
        <dbReference type="SAM" id="Phobius"/>
    </source>
</evidence>
<evidence type="ECO:0000313" key="4">
    <source>
        <dbReference type="Proteomes" id="UP000321798"/>
    </source>
</evidence>
<accession>A0A512P983</accession>
<keyword evidence="2" id="KW-0812">Transmembrane</keyword>
<dbReference type="RefSeq" id="WP_146951496.1">
    <property type="nucleotide sequence ID" value="NZ_BAABBJ010000005.1"/>
</dbReference>
<dbReference type="EMBL" id="BKAL01000001">
    <property type="protein sequence ID" value="GEP67761.1"/>
    <property type="molecule type" value="Genomic_DNA"/>
</dbReference>
<comment type="caution">
    <text evidence="3">The sequence shown here is derived from an EMBL/GenBank/DDBJ whole genome shotgun (WGS) entry which is preliminary data.</text>
</comment>
<sequence>MHVLVLLVGLAVLALAVGGTVALVVLVAGGRQGPAPASAAWTPPPVSVPAAFAAARRHAAATTTLAWAALLLAPWLLLPLARSTGGLQAGVLIGLTPAVAGAAHLAVHAAGELTWPRPTGTVRRALLSPRRVRDLAPHGLRTLTWVIAGAILVLLAVAAATADGDGRSLTVVHGDAITSSAGPYPGAFYGLPLAAATLVVLAGTEAVLRLVARRPAVADTSTSDDHRLRRASSARVLAGSQVVLGLTLAGVLTTAGHAARTAAQPGLAGSAPDPFTPALQAVAALGTAGVVLGTVLVPASLVLTAWTLVRSTVPAPTTPTPTDRADSRPTPTTAA</sequence>
<feature type="transmembrane region" description="Helical" evidence="2">
    <location>
        <begin position="278"/>
        <end position="303"/>
    </location>
</feature>
<dbReference type="OrthoDB" id="5197533at2"/>
<protein>
    <submittedName>
        <fullName evidence="3">Uncharacterized protein</fullName>
    </submittedName>
</protein>
<reference evidence="3 4" key="1">
    <citation type="submission" date="2019-07" db="EMBL/GenBank/DDBJ databases">
        <title>Whole genome shotgun sequence of Cellulomonas soli NBRC 109434.</title>
        <authorList>
            <person name="Hosoyama A."/>
            <person name="Uohara A."/>
            <person name="Ohji S."/>
            <person name="Ichikawa N."/>
        </authorList>
    </citation>
    <scope>NUCLEOTIDE SEQUENCE [LARGE SCALE GENOMIC DNA]</scope>
    <source>
        <strain evidence="3 4">NBRC 109434</strain>
    </source>
</reference>
<evidence type="ECO:0000256" key="1">
    <source>
        <dbReference type="SAM" id="MobiDB-lite"/>
    </source>
</evidence>